<dbReference type="Gene3D" id="3.40.50.1110">
    <property type="entry name" value="SGNH hydrolase"/>
    <property type="match status" value="1"/>
</dbReference>
<dbReference type="OrthoDB" id="1828825at2"/>
<dbReference type="GO" id="GO:0016787">
    <property type="term" value="F:hydrolase activity"/>
    <property type="evidence" value="ECO:0007669"/>
    <property type="project" value="UniProtKB-KW"/>
</dbReference>
<gene>
    <name evidence="2" type="ORF">DQ392_10730</name>
</gene>
<proteinExistence type="predicted"/>
<dbReference type="InterPro" id="IPR013830">
    <property type="entry name" value="SGNH_hydro"/>
</dbReference>
<dbReference type="RefSeq" id="WP_114015298.1">
    <property type="nucleotide sequence ID" value="NZ_QOIM01000028.1"/>
</dbReference>
<dbReference type="AlphaFoldDB" id="A0A367ERT5"/>
<accession>A0A367ERT5</accession>
<dbReference type="Proteomes" id="UP000253507">
    <property type="component" value="Unassembled WGS sequence"/>
</dbReference>
<dbReference type="Pfam" id="PF13472">
    <property type="entry name" value="Lipase_GDSL_2"/>
    <property type="match status" value="1"/>
</dbReference>
<dbReference type="InterPro" id="IPR036514">
    <property type="entry name" value="SGNH_hydro_sf"/>
</dbReference>
<organism evidence="2 3">
    <name type="scientific">Streptomyces reniochalinae</name>
    <dbReference type="NCBI Taxonomy" id="2250578"/>
    <lineage>
        <taxon>Bacteria</taxon>
        <taxon>Bacillati</taxon>
        <taxon>Actinomycetota</taxon>
        <taxon>Actinomycetes</taxon>
        <taxon>Kitasatosporales</taxon>
        <taxon>Streptomycetaceae</taxon>
        <taxon>Streptomyces</taxon>
    </lineage>
</organism>
<evidence type="ECO:0000259" key="1">
    <source>
        <dbReference type="Pfam" id="PF13472"/>
    </source>
</evidence>
<sequence length="405" mass="42348">MNNAISTPRDGSGGCVPDADAWVRTWGASPQASDNSVSALDAFENATLRQLVRISGGGERIRIRLSNEYGTAPLAVGAARVTRADSDGADQSGSSRAITFGGRSSVTVPAGAPVLSDPVDLTVDALARLAISLYLPGHVDTATCHGTFHALGWLIPDDATDLTSPPADATPLAAQAVITAVEVQPRTPTRAIAVLGDSRVDGIGSTPGTDRRWTDLLAERLHARGGRTRCVVNQGIGGNRLLFDGIGPAGLARFDRDVLATPGLGHVVIAVGNDLVFSFPPRNEETAGFLAMFPGDPVGVDDVVAAHLQAAARARAHGAKVYAATIAPYGGSDMYTPEGDKAREHVNEWLRGSNAFDGVLDFDAIWRDPADPTRIHNDLHMGDNLHGNDAGYAALAESIDLSLFD</sequence>
<evidence type="ECO:0000313" key="3">
    <source>
        <dbReference type="Proteomes" id="UP000253507"/>
    </source>
</evidence>
<name>A0A367ERT5_9ACTN</name>
<feature type="domain" description="SGNH hydrolase-type esterase" evidence="1">
    <location>
        <begin position="194"/>
        <end position="394"/>
    </location>
</feature>
<reference evidence="2 3" key="1">
    <citation type="submission" date="2018-06" db="EMBL/GenBank/DDBJ databases">
        <title>Streptomyces reniochalinae sp. nov. and Streptomyces diacarnus sp. nov. from marine sponges.</title>
        <authorList>
            <person name="Li L."/>
        </authorList>
    </citation>
    <scope>NUCLEOTIDE SEQUENCE [LARGE SCALE GENOMIC DNA]</scope>
    <source>
        <strain evidence="2 3">LHW50302</strain>
    </source>
</reference>
<dbReference type="SUPFAM" id="SSF52266">
    <property type="entry name" value="SGNH hydrolase"/>
    <property type="match status" value="1"/>
</dbReference>
<comment type="caution">
    <text evidence="2">The sequence shown here is derived from an EMBL/GenBank/DDBJ whole genome shotgun (WGS) entry which is preliminary data.</text>
</comment>
<evidence type="ECO:0000313" key="2">
    <source>
        <dbReference type="EMBL" id="RCG20422.1"/>
    </source>
</evidence>
<dbReference type="InterPro" id="IPR053140">
    <property type="entry name" value="GDSL_Rv0518-like"/>
</dbReference>
<keyword evidence="2" id="KW-0378">Hydrolase</keyword>
<protein>
    <submittedName>
        <fullName evidence="2">SGNH/GDSL hydrolase family protein</fullName>
    </submittedName>
</protein>
<keyword evidence="3" id="KW-1185">Reference proteome</keyword>
<dbReference type="PANTHER" id="PTHR43784">
    <property type="entry name" value="GDSL-LIKE LIPASE/ACYLHYDROLASE, PUTATIVE (AFU_ORTHOLOGUE AFUA_2G00820)-RELATED"/>
    <property type="match status" value="1"/>
</dbReference>
<dbReference type="EMBL" id="QOIM01000028">
    <property type="protein sequence ID" value="RCG20422.1"/>
    <property type="molecule type" value="Genomic_DNA"/>
</dbReference>
<dbReference type="PANTHER" id="PTHR43784:SF2">
    <property type="entry name" value="GDSL-LIKE LIPASE_ACYLHYDROLASE, PUTATIVE (AFU_ORTHOLOGUE AFUA_2G00820)-RELATED"/>
    <property type="match status" value="1"/>
</dbReference>